<accession>A0A505HQQ0</accession>
<evidence type="ECO:0000313" key="2">
    <source>
        <dbReference type="Proteomes" id="UP000197666"/>
    </source>
</evidence>
<dbReference type="Proteomes" id="UP000197666">
    <property type="component" value="Unassembled WGS sequence"/>
</dbReference>
<reference evidence="2" key="1">
    <citation type="submission" date="2018-10" db="EMBL/GenBank/DDBJ databases">
        <title>FDA dAtabase for Regulatory Grade micrObial Sequences (FDA-ARGOS): Supporting development and validation of Infectious Disease Dx tests.</title>
        <authorList>
            <person name="Kerrigan L."/>
            <person name="Tallon L."/>
            <person name="Sadzewicz L."/>
            <person name="Sengamalay N."/>
            <person name="Ott S."/>
            <person name="Godinez A."/>
            <person name="Nagaraj S."/>
            <person name="Vavikolanu K."/>
            <person name="Nadendla S."/>
            <person name="George J."/>
            <person name="Sichtig H."/>
        </authorList>
    </citation>
    <scope>NUCLEOTIDE SEQUENCE [LARGE SCALE GENOMIC DNA]</scope>
    <source>
        <strain evidence="2">FDAARGOS_311</strain>
    </source>
</reference>
<gene>
    <name evidence="1" type="ORF">CAN33_0042420</name>
</gene>
<evidence type="ECO:0000313" key="1">
    <source>
        <dbReference type="EMBL" id="TPR02061.1"/>
    </source>
</evidence>
<dbReference type="AlphaFoldDB" id="A0A505HQQ0"/>
<proteinExistence type="predicted"/>
<comment type="caution">
    <text evidence="1">The sequence shown here is derived from an EMBL/GenBank/DDBJ whole genome shotgun (WGS) entry which is preliminary data.</text>
</comment>
<dbReference type="EMBL" id="NKJJ02000001">
    <property type="protein sequence ID" value="TPR02061.1"/>
    <property type="molecule type" value="Genomic_DNA"/>
</dbReference>
<sequence>MEKMGSIGLGKLAIGISGNENIDLIEATFLWQHQPSAKACMIDRNHGN</sequence>
<organism evidence="1 2">
    <name type="scientific">Aspergillus niger</name>
    <dbReference type="NCBI Taxonomy" id="5061"/>
    <lineage>
        <taxon>Eukaryota</taxon>
        <taxon>Fungi</taxon>
        <taxon>Dikarya</taxon>
        <taxon>Ascomycota</taxon>
        <taxon>Pezizomycotina</taxon>
        <taxon>Eurotiomycetes</taxon>
        <taxon>Eurotiomycetidae</taxon>
        <taxon>Eurotiales</taxon>
        <taxon>Aspergillaceae</taxon>
        <taxon>Aspergillus</taxon>
        <taxon>Aspergillus subgen. Circumdati</taxon>
    </lineage>
</organism>
<protein>
    <submittedName>
        <fullName evidence="1">Glycine zipper 2TM domain family protein</fullName>
    </submittedName>
</protein>
<name>A0A505HQQ0_ASPNG</name>